<reference evidence="4 5" key="1">
    <citation type="submission" date="2021-06" db="EMBL/GenBank/DDBJ databases">
        <title>Halomicroarcula sp. a new haloarchaeum isolated from saline soil.</title>
        <authorList>
            <person name="Duran-Viseras A."/>
            <person name="Sanchez-Porro C."/>
            <person name="Ventosa A."/>
        </authorList>
    </citation>
    <scope>NUCLEOTIDE SEQUENCE [LARGE SCALE GENOMIC DNA]</scope>
    <source>
        <strain evidence="4 5">F27</strain>
    </source>
</reference>
<dbReference type="InterPro" id="IPR036291">
    <property type="entry name" value="NAD(P)-bd_dom_sf"/>
</dbReference>
<dbReference type="InterPro" id="IPR050463">
    <property type="entry name" value="Gfo/Idh/MocA_oxidrdct_glycsds"/>
</dbReference>
<evidence type="ECO:0000259" key="3">
    <source>
        <dbReference type="Pfam" id="PF22725"/>
    </source>
</evidence>
<keyword evidence="5" id="KW-1185">Reference proteome</keyword>
<dbReference type="Pfam" id="PF22725">
    <property type="entry name" value="GFO_IDH_MocA_C3"/>
    <property type="match status" value="1"/>
</dbReference>
<accession>A0AAW4P882</accession>
<dbReference type="SUPFAM" id="SSF51735">
    <property type="entry name" value="NAD(P)-binding Rossmann-fold domains"/>
    <property type="match status" value="1"/>
</dbReference>
<dbReference type="InterPro" id="IPR055170">
    <property type="entry name" value="GFO_IDH_MocA-like_dom"/>
</dbReference>
<dbReference type="GO" id="GO:0000166">
    <property type="term" value="F:nucleotide binding"/>
    <property type="evidence" value="ECO:0007669"/>
    <property type="project" value="InterPro"/>
</dbReference>
<dbReference type="Gene3D" id="3.40.50.720">
    <property type="entry name" value="NAD(P)-binding Rossmann-like Domain"/>
    <property type="match status" value="1"/>
</dbReference>
<keyword evidence="1" id="KW-0560">Oxidoreductase</keyword>
<dbReference type="PANTHER" id="PTHR43818:SF11">
    <property type="entry name" value="BCDNA.GH03377"/>
    <property type="match status" value="1"/>
</dbReference>
<dbReference type="AlphaFoldDB" id="A0AAW4P882"/>
<dbReference type="SUPFAM" id="SSF55347">
    <property type="entry name" value="Glyceraldehyde-3-phosphate dehydrogenase-like, C-terminal domain"/>
    <property type="match status" value="1"/>
</dbReference>
<protein>
    <submittedName>
        <fullName evidence="4">Gfo/Idh/MocA family oxidoreductase</fullName>
    </submittedName>
</protein>
<dbReference type="RefSeq" id="WP_220578766.1">
    <property type="nucleotide sequence ID" value="NZ_RKLT01000001.1"/>
</dbReference>
<organism evidence="4 5">
    <name type="scientific">Haloarcula nitratireducens</name>
    <dbReference type="NCBI Taxonomy" id="2487749"/>
    <lineage>
        <taxon>Archaea</taxon>
        <taxon>Methanobacteriati</taxon>
        <taxon>Methanobacteriota</taxon>
        <taxon>Stenosarchaea group</taxon>
        <taxon>Halobacteria</taxon>
        <taxon>Halobacteriales</taxon>
        <taxon>Haloarculaceae</taxon>
        <taxon>Haloarcula</taxon>
    </lineage>
</organism>
<evidence type="ECO:0000259" key="2">
    <source>
        <dbReference type="Pfam" id="PF01408"/>
    </source>
</evidence>
<sequence>MTYDVGFVGYGLMGKAHANALARLPMFFPDAPATNRRIIAGRDEDALTRAADRYGFDRTTTEWRDAIDEVDVLYNLTPNDLHSEPSIAALEAGVHVLCEKPLASTLDAAEEMVEAAANSNARAACAFNYRYVPAVTLMKRLVEEGALGEIRHFRGTYLQDFQADPEESWIWRNDADVAGYGRVGDVGAHTIDLARWLVGDVERVAGTLSRFVEERPHPDDGTPTPVTTDDAYGALLRFESGAQGVIEGSRVATGHKNTNAIEIIGTDGAVRYDVERFNELGLCGAGDRGFQRISVTEPSDPYMDAWWPAGHGIGWEHSFVHENYEFLTAVDADESYEPNFADAYAVQTVVDALVESDESGSWTTV</sequence>
<name>A0AAW4P882_9EURY</name>
<feature type="domain" description="GFO/IDH/MocA-like oxidoreductase" evidence="3">
    <location>
        <begin position="137"/>
        <end position="270"/>
    </location>
</feature>
<dbReference type="GO" id="GO:0016491">
    <property type="term" value="F:oxidoreductase activity"/>
    <property type="evidence" value="ECO:0007669"/>
    <property type="project" value="UniProtKB-KW"/>
</dbReference>
<dbReference type="InterPro" id="IPR000683">
    <property type="entry name" value="Gfo/Idh/MocA-like_OxRdtase_N"/>
</dbReference>
<dbReference type="PANTHER" id="PTHR43818">
    <property type="entry name" value="BCDNA.GH03377"/>
    <property type="match status" value="1"/>
</dbReference>
<feature type="domain" description="Gfo/Idh/MocA-like oxidoreductase N-terminal" evidence="2">
    <location>
        <begin position="5"/>
        <end position="123"/>
    </location>
</feature>
<evidence type="ECO:0000313" key="4">
    <source>
        <dbReference type="EMBL" id="MBX0294091.1"/>
    </source>
</evidence>
<evidence type="ECO:0000256" key="1">
    <source>
        <dbReference type="ARBA" id="ARBA00023002"/>
    </source>
</evidence>
<comment type="caution">
    <text evidence="4">The sequence shown here is derived from an EMBL/GenBank/DDBJ whole genome shotgun (WGS) entry which is preliminary data.</text>
</comment>
<dbReference type="Proteomes" id="UP001430455">
    <property type="component" value="Unassembled WGS sequence"/>
</dbReference>
<dbReference type="EMBL" id="RKLT01000001">
    <property type="protein sequence ID" value="MBX0294091.1"/>
    <property type="molecule type" value="Genomic_DNA"/>
</dbReference>
<gene>
    <name evidence="4" type="ORF">EGH23_04240</name>
</gene>
<evidence type="ECO:0000313" key="5">
    <source>
        <dbReference type="Proteomes" id="UP001430455"/>
    </source>
</evidence>
<dbReference type="Gene3D" id="3.30.360.10">
    <property type="entry name" value="Dihydrodipicolinate Reductase, domain 2"/>
    <property type="match status" value="1"/>
</dbReference>
<dbReference type="Pfam" id="PF01408">
    <property type="entry name" value="GFO_IDH_MocA"/>
    <property type="match status" value="1"/>
</dbReference>
<proteinExistence type="predicted"/>